<gene>
    <name evidence="3" type="ORF">PVK06_027462</name>
</gene>
<reference evidence="3 4" key="1">
    <citation type="submission" date="2023-03" db="EMBL/GenBank/DDBJ databases">
        <title>WGS of Gossypium arboreum.</title>
        <authorList>
            <person name="Yu D."/>
        </authorList>
    </citation>
    <scope>NUCLEOTIDE SEQUENCE [LARGE SCALE GENOMIC DNA]</scope>
    <source>
        <tissue evidence="3">Leaf</tissue>
    </source>
</reference>
<organism evidence="3 4">
    <name type="scientific">Gossypium arboreum</name>
    <name type="common">Tree cotton</name>
    <name type="synonym">Gossypium nanking</name>
    <dbReference type="NCBI Taxonomy" id="29729"/>
    <lineage>
        <taxon>Eukaryota</taxon>
        <taxon>Viridiplantae</taxon>
        <taxon>Streptophyta</taxon>
        <taxon>Embryophyta</taxon>
        <taxon>Tracheophyta</taxon>
        <taxon>Spermatophyta</taxon>
        <taxon>Magnoliopsida</taxon>
        <taxon>eudicotyledons</taxon>
        <taxon>Gunneridae</taxon>
        <taxon>Pentapetalae</taxon>
        <taxon>rosids</taxon>
        <taxon>malvids</taxon>
        <taxon>Malvales</taxon>
        <taxon>Malvaceae</taxon>
        <taxon>Malvoideae</taxon>
        <taxon>Gossypium</taxon>
    </lineage>
</organism>
<sequence>MAFAKLLVLGFKLLSSILLINLVFENPKNHLLLMAYVDDIVLTGSCGKDIEAVVHQLHTKFALKDLGDLNFFLRD</sequence>
<evidence type="ECO:0000313" key="3">
    <source>
        <dbReference type="EMBL" id="KAK5812064.1"/>
    </source>
</evidence>
<proteinExistence type="predicted"/>
<keyword evidence="1" id="KW-0472">Membrane</keyword>
<evidence type="ECO:0000256" key="1">
    <source>
        <dbReference type="SAM" id="Phobius"/>
    </source>
</evidence>
<accession>A0ABR0P3A3</accession>
<name>A0ABR0P3A3_GOSAR</name>
<dbReference type="Pfam" id="PF07727">
    <property type="entry name" value="RVT_2"/>
    <property type="match status" value="1"/>
</dbReference>
<dbReference type="EMBL" id="JARKNE010000008">
    <property type="protein sequence ID" value="KAK5812064.1"/>
    <property type="molecule type" value="Genomic_DNA"/>
</dbReference>
<dbReference type="Proteomes" id="UP001358586">
    <property type="component" value="Chromosome 8"/>
</dbReference>
<evidence type="ECO:0000313" key="4">
    <source>
        <dbReference type="Proteomes" id="UP001358586"/>
    </source>
</evidence>
<keyword evidence="1" id="KW-0812">Transmembrane</keyword>
<keyword evidence="1" id="KW-1133">Transmembrane helix</keyword>
<feature type="transmembrane region" description="Helical" evidence="1">
    <location>
        <begin position="6"/>
        <end position="24"/>
    </location>
</feature>
<comment type="caution">
    <text evidence="3">The sequence shown here is derived from an EMBL/GenBank/DDBJ whole genome shotgun (WGS) entry which is preliminary data.</text>
</comment>
<evidence type="ECO:0000259" key="2">
    <source>
        <dbReference type="Pfam" id="PF07727"/>
    </source>
</evidence>
<keyword evidence="4" id="KW-1185">Reference proteome</keyword>
<protein>
    <recommendedName>
        <fullName evidence="2">Reverse transcriptase Ty1/copia-type domain-containing protein</fullName>
    </recommendedName>
</protein>
<dbReference type="InterPro" id="IPR013103">
    <property type="entry name" value="RVT_2"/>
</dbReference>
<feature type="domain" description="Reverse transcriptase Ty1/copia-type" evidence="2">
    <location>
        <begin position="27"/>
        <end position="73"/>
    </location>
</feature>